<keyword evidence="4" id="KW-1185">Reference proteome</keyword>
<reference evidence="3" key="1">
    <citation type="submission" date="2020-07" db="EMBL/GenBank/DDBJ databases">
        <title>Genome sequence and genetic diversity analysis of an under-domesticated orphan crop, white fonio (Digitaria exilis).</title>
        <authorList>
            <person name="Bennetzen J.L."/>
            <person name="Chen S."/>
            <person name="Ma X."/>
            <person name="Wang X."/>
            <person name="Yssel A.E.J."/>
            <person name="Chaluvadi S.R."/>
            <person name="Johnson M."/>
            <person name="Gangashetty P."/>
            <person name="Hamidou F."/>
            <person name="Sanogo M.D."/>
            <person name="Zwaenepoel A."/>
            <person name="Wallace J."/>
            <person name="Van De Peer Y."/>
            <person name="Van Deynze A."/>
        </authorList>
    </citation>
    <scope>NUCLEOTIDE SEQUENCE</scope>
    <source>
        <tissue evidence="3">Leaves</tissue>
    </source>
</reference>
<feature type="region of interest" description="Disordered" evidence="1">
    <location>
        <begin position="134"/>
        <end position="183"/>
    </location>
</feature>
<dbReference type="OrthoDB" id="696520at2759"/>
<comment type="caution">
    <text evidence="3">The sequence shown here is derived from an EMBL/GenBank/DDBJ whole genome shotgun (WGS) entry which is preliminary data.</text>
</comment>
<feature type="compositionally biased region" description="Basic and acidic residues" evidence="1">
    <location>
        <begin position="137"/>
        <end position="152"/>
    </location>
</feature>
<evidence type="ECO:0000313" key="4">
    <source>
        <dbReference type="Proteomes" id="UP000636709"/>
    </source>
</evidence>
<dbReference type="EMBL" id="JACEFO010001626">
    <property type="protein sequence ID" value="KAF8728971.1"/>
    <property type="molecule type" value="Genomic_DNA"/>
</dbReference>
<dbReference type="AlphaFoldDB" id="A0A835KIF5"/>
<dbReference type="Proteomes" id="UP000636709">
    <property type="component" value="Unassembled WGS sequence"/>
</dbReference>
<evidence type="ECO:0000256" key="1">
    <source>
        <dbReference type="SAM" id="MobiDB-lite"/>
    </source>
</evidence>
<name>A0A835KIF5_9POAL</name>
<keyword evidence="2" id="KW-0732">Signal</keyword>
<proteinExistence type="predicted"/>
<feature type="compositionally biased region" description="Basic residues" evidence="1">
    <location>
        <begin position="153"/>
        <end position="164"/>
    </location>
</feature>
<protein>
    <submittedName>
        <fullName evidence="3">Uncharacterized protein</fullName>
    </submittedName>
</protein>
<feature type="signal peptide" evidence="2">
    <location>
        <begin position="1"/>
        <end position="27"/>
    </location>
</feature>
<organism evidence="3 4">
    <name type="scientific">Digitaria exilis</name>
    <dbReference type="NCBI Taxonomy" id="1010633"/>
    <lineage>
        <taxon>Eukaryota</taxon>
        <taxon>Viridiplantae</taxon>
        <taxon>Streptophyta</taxon>
        <taxon>Embryophyta</taxon>
        <taxon>Tracheophyta</taxon>
        <taxon>Spermatophyta</taxon>
        <taxon>Magnoliopsida</taxon>
        <taxon>Liliopsida</taxon>
        <taxon>Poales</taxon>
        <taxon>Poaceae</taxon>
        <taxon>PACMAD clade</taxon>
        <taxon>Panicoideae</taxon>
        <taxon>Panicodae</taxon>
        <taxon>Paniceae</taxon>
        <taxon>Anthephorinae</taxon>
        <taxon>Digitaria</taxon>
    </lineage>
</organism>
<evidence type="ECO:0000313" key="3">
    <source>
        <dbReference type="EMBL" id="KAF8728971.1"/>
    </source>
</evidence>
<sequence>MASAEARTTTALLFSFSAVVLLLLLLALQPPPPPPHTRRRGADLVLAALDRFVVLDGRGILRLATRTNMVLLCHAILLLILRDAGVLATPARRRAAAPPATATVVAAAADPDTETDASITAASKPSAKSIVLWRRPGQRESARDADGGETGRRAVKRHQPRRSTRPAAASALVTQEPGQVERQPLFSSRDIVTVDRAPMTTDQLPVANDRATGGNSDELYERLVVVSGHRRKASVAAEETAAAGVELADDRRIEEFIANQWSMMRQESLQLVRAGSQQAITTC</sequence>
<evidence type="ECO:0000256" key="2">
    <source>
        <dbReference type="SAM" id="SignalP"/>
    </source>
</evidence>
<feature type="chain" id="PRO_5033049569" evidence="2">
    <location>
        <begin position="28"/>
        <end position="283"/>
    </location>
</feature>
<accession>A0A835KIF5</accession>
<gene>
    <name evidence="3" type="ORF">HU200_018275</name>
</gene>